<keyword evidence="1" id="KW-0812">Transmembrane</keyword>
<proteinExistence type="predicted"/>
<dbReference type="AlphaFoldDB" id="A0A5Y3W900"/>
<accession>A0A5Y3W900</accession>
<keyword evidence="1" id="KW-1133">Transmembrane helix</keyword>
<organism evidence="2">
    <name type="scientific">Salmonella diarizonae</name>
    <dbReference type="NCBI Taxonomy" id="59204"/>
    <lineage>
        <taxon>Bacteria</taxon>
        <taxon>Pseudomonadati</taxon>
        <taxon>Pseudomonadota</taxon>
        <taxon>Gammaproteobacteria</taxon>
        <taxon>Enterobacterales</taxon>
        <taxon>Enterobacteriaceae</taxon>
        <taxon>Salmonella</taxon>
    </lineage>
</organism>
<keyword evidence="1" id="KW-0472">Membrane</keyword>
<gene>
    <name evidence="2" type="ORF">DLB95_21630</name>
</gene>
<sequence length="59" mass="7032">MTTFNNSPHHKLRVIERLWNLNHVIFHALPMTGVKLIMLIIDNYKYPQRSFLFSTLSSF</sequence>
<reference evidence="2" key="1">
    <citation type="submission" date="2018-05" db="EMBL/GenBank/DDBJ databases">
        <authorList>
            <person name="Ashton P.M."/>
            <person name="Dallman T."/>
            <person name="Nair S."/>
            <person name="De Pinna E."/>
            <person name="Peters T."/>
            <person name="Grant K."/>
        </authorList>
    </citation>
    <scope>NUCLEOTIDE SEQUENCE [LARGE SCALE GENOMIC DNA]</scope>
    <source>
        <strain evidence="2">474878</strain>
    </source>
</reference>
<comment type="caution">
    <text evidence="2">The sequence shown here is derived from an EMBL/GenBank/DDBJ whole genome shotgun (WGS) entry which is preliminary data.</text>
</comment>
<protein>
    <submittedName>
        <fullName evidence="2">Uncharacterized protein</fullName>
    </submittedName>
</protein>
<dbReference type="Proteomes" id="UP000839781">
    <property type="component" value="Unassembled WGS sequence"/>
</dbReference>
<name>A0A5Y3W900_SALDZ</name>
<feature type="transmembrane region" description="Helical" evidence="1">
    <location>
        <begin position="20"/>
        <end position="41"/>
    </location>
</feature>
<evidence type="ECO:0000256" key="1">
    <source>
        <dbReference type="SAM" id="Phobius"/>
    </source>
</evidence>
<evidence type="ECO:0000313" key="2">
    <source>
        <dbReference type="EMBL" id="ECJ4379755.1"/>
    </source>
</evidence>
<dbReference type="EMBL" id="AAIYJF010000022">
    <property type="protein sequence ID" value="ECJ4379755.1"/>
    <property type="molecule type" value="Genomic_DNA"/>
</dbReference>